<dbReference type="GO" id="GO:0003723">
    <property type="term" value="F:RNA binding"/>
    <property type="evidence" value="ECO:0007669"/>
    <property type="project" value="UniProtKB-UniRule"/>
</dbReference>
<dbReference type="PROSITE" id="PS50102">
    <property type="entry name" value="RRM"/>
    <property type="match status" value="1"/>
</dbReference>
<dbReference type="STRING" id="34508.A0A4U5NW88"/>
<accession>A0A4U5NW88</accession>
<dbReference type="Pfam" id="PF00076">
    <property type="entry name" value="RRM_1"/>
    <property type="match status" value="1"/>
</dbReference>
<dbReference type="OrthoDB" id="78437at2759"/>
<feature type="domain" description="RRM" evidence="4">
    <location>
        <begin position="28"/>
        <end position="106"/>
    </location>
</feature>
<dbReference type="Gene3D" id="3.30.70.330">
    <property type="match status" value="1"/>
</dbReference>
<dbReference type="Proteomes" id="UP000298663">
    <property type="component" value="Unassembled WGS sequence"/>
</dbReference>
<proteinExistence type="predicted"/>
<dbReference type="EMBL" id="AZBU02000003">
    <property type="protein sequence ID" value="TKR87736.1"/>
    <property type="molecule type" value="Genomic_DNA"/>
</dbReference>
<protein>
    <recommendedName>
        <fullName evidence="4">RRM domain-containing protein</fullName>
    </recommendedName>
</protein>
<organism evidence="5 6">
    <name type="scientific">Steinernema carpocapsae</name>
    <name type="common">Entomopathogenic nematode</name>
    <dbReference type="NCBI Taxonomy" id="34508"/>
    <lineage>
        <taxon>Eukaryota</taxon>
        <taxon>Metazoa</taxon>
        <taxon>Ecdysozoa</taxon>
        <taxon>Nematoda</taxon>
        <taxon>Chromadorea</taxon>
        <taxon>Rhabditida</taxon>
        <taxon>Tylenchina</taxon>
        <taxon>Panagrolaimomorpha</taxon>
        <taxon>Strongyloidoidea</taxon>
        <taxon>Steinernematidae</taxon>
        <taxon>Steinernema</taxon>
    </lineage>
</organism>
<dbReference type="AlphaFoldDB" id="A0A4U5NW88"/>
<dbReference type="InterPro" id="IPR012677">
    <property type="entry name" value="Nucleotide-bd_a/b_plait_sf"/>
</dbReference>
<reference evidence="5 6" key="2">
    <citation type="journal article" date="2019" name="G3 (Bethesda)">
        <title>Hybrid Assembly of the Genome of the Entomopathogenic Nematode Steinernema carpocapsae Identifies the X-Chromosome.</title>
        <authorList>
            <person name="Serra L."/>
            <person name="Macchietto M."/>
            <person name="Macias-Munoz A."/>
            <person name="McGill C.J."/>
            <person name="Rodriguez I.M."/>
            <person name="Rodriguez B."/>
            <person name="Murad R."/>
            <person name="Mortazavi A."/>
        </authorList>
    </citation>
    <scope>NUCLEOTIDE SEQUENCE [LARGE SCALE GENOMIC DNA]</scope>
    <source>
        <strain evidence="5 6">ALL</strain>
    </source>
</reference>
<dbReference type="InterPro" id="IPR035979">
    <property type="entry name" value="RBD_domain_sf"/>
</dbReference>
<dbReference type="SMART" id="SM00360">
    <property type="entry name" value="RRM"/>
    <property type="match status" value="1"/>
</dbReference>
<keyword evidence="6" id="KW-1185">Reference proteome</keyword>
<evidence type="ECO:0000313" key="5">
    <source>
        <dbReference type="EMBL" id="TKR87736.1"/>
    </source>
</evidence>
<evidence type="ECO:0000313" key="6">
    <source>
        <dbReference type="Proteomes" id="UP000298663"/>
    </source>
</evidence>
<dbReference type="InterPro" id="IPR000504">
    <property type="entry name" value="RRM_dom"/>
</dbReference>
<dbReference type="PANTHER" id="PTHR24012">
    <property type="entry name" value="RNA BINDING PROTEIN"/>
    <property type="match status" value="1"/>
</dbReference>
<sequence>MNATLPSHAHVAQIDSLTVPAVDFDPQKNVYVKNFGYDFSDAELRMLFENFGEIASCVVAKNPEGKSKGFGFVAFKNRSSAQAAIQMMHQAYIKNGRILFVAQFQKKEDRCAMLARQRKAKSEVPQAN</sequence>
<name>A0A4U5NW88_STECR</name>
<comment type="caution">
    <text evidence="5">The sequence shown here is derived from an EMBL/GenBank/DDBJ whole genome shotgun (WGS) entry which is preliminary data.</text>
</comment>
<evidence type="ECO:0000256" key="3">
    <source>
        <dbReference type="PROSITE-ProRule" id="PRU00176"/>
    </source>
</evidence>
<gene>
    <name evidence="5" type="ORF">L596_012088</name>
</gene>
<evidence type="ECO:0000256" key="2">
    <source>
        <dbReference type="ARBA" id="ARBA00022884"/>
    </source>
</evidence>
<evidence type="ECO:0000256" key="1">
    <source>
        <dbReference type="ARBA" id="ARBA00022737"/>
    </source>
</evidence>
<evidence type="ECO:0000259" key="4">
    <source>
        <dbReference type="PROSITE" id="PS50102"/>
    </source>
</evidence>
<keyword evidence="1" id="KW-0677">Repeat</keyword>
<keyword evidence="2 3" id="KW-0694">RNA-binding</keyword>
<reference evidence="5 6" key="1">
    <citation type="journal article" date="2015" name="Genome Biol.">
        <title>Comparative genomics of Steinernema reveals deeply conserved gene regulatory networks.</title>
        <authorList>
            <person name="Dillman A.R."/>
            <person name="Macchietto M."/>
            <person name="Porter C.F."/>
            <person name="Rogers A."/>
            <person name="Williams B."/>
            <person name="Antoshechkin I."/>
            <person name="Lee M.M."/>
            <person name="Goodwin Z."/>
            <person name="Lu X."/>
            <person name="Lewis E.E."/>
            <person name="Goodrich-Blair H."/>
            <person name="Stock S.P."/>
            <person name="Adams B.J."/>
            <person name="Sternberg P.W."/>
            <person name="Mortazavi A."/>
        </authorList>
    </citation>
    <scope>NUCLEOTIDE SEQUENCE [LARGE SCALE GENOMIC DNA]</scope>
    <source>
        <strain evidence="5 6">ALL</strain>
    </source>
</reference>
<dbReference type="SUPFAM" id="SSF54928">
    <property type="entry name" value="RNA-binding domain, RBD"/>
    <property type="match status" value="1"/>
</dbReference>